<evidence type="ECO:0000313" key="1">
    <source>
        <dbReference type="EMBL" id="KAI1715558.1"/>
    </source>
</evidence>
<dbReference type="Proteomes" id="UP001201812">
    <property type="component" value="Unassembled WGS sequence"/>
</dbReference>
<name>A0AAD4N908_9BILA</name>
<keyword evidence="2" id="KW-1185">Reference proteome</keyword>
<accession>A0AAD4N908</accession>
<evidence type="ECO:0000313" key="2">
    <source>
        <dbReference type="Proteomes" id="UP001201812"/>
    </source>
</evidence>
<gene>
    <name evidence="1" type="ORF">DdX_07878</name>
</gene>
<protein>
    <submittedName>
        <fullName evidence="1">Uncharacterized protein</fullName>
    </submittedName>
</protein>
<dbReference type="EMBL" id="JAKKPZ010000011">
    <property type="protein sequence ID" value="KAI1715558.1"/>
    <property type="molecule type" value="Genomic_DNA"/>
</dbReference>
<sequence length="118" mass="13566">MSAPFQCEIEARFNSLSKFIKESINLIARQSHTPVENNAGSATQLRKFKLEAQHLIDRIQIAISRLEETDREWISFIHTRLGSELKAKADYSNFLLGQEGDRCHFHTLIERGEKPSPQ</sequence>
<reference evidence="1" key="1">
    <citation type="submission" date="2022-01" db="EMBL/GenBank/DDBJ databases">
        <title>Genome Sequence Resource for Two Populations of Ditylenchus destructor, the Migratory Endoparasitic Phytonematode.</title>
        <authorList>
            <person name="Zhang H."/>
            <person name="Lin R."/>
            <person name="Xie B."/>
        </authorList>
    </citation>
    <scope>NUCLEOTIDE SEQUENCE</scope>
    <source>
        <strain evidence="1">BazhouSP</strain>
    </source>
</reference>
<organism evidence="1 2">
    <name type="scientific">Ditylenchus destructor</name>
    <dbReference type="NCBI Taxonomy" id="166010"/>
    <lineage>
        <taxon>Eukaryota</taxon>
        <taxon>Metazoa</taxon>
        <taxon>Ecdysozoa</taxon>
        <taxon>Nematoda</taxon>
        <taxon>Chromadorea</taxon>
        <taxon>Rhabditida</taxon>
        <taxon>Tylenchina</taxon>
        <taxon>Tylenchomorpha</taxon>
        <taxon>Sphaerularioidea</taxon>
        <taxon>Anguinidae</taxon>
        <taxon>Anguininae</taxon>
        <taxon>Ditylenchus</taxon>
    </lineage>
</organism>
<comment type="caution">
    <text evidence="1">The sequence shown here is derived from an EMBL/GenBank/DDBJ whole genome shotgun (WGS) entry which is preliminary data.</text>
</comment>
<proteinExistence type="predicted"/>
<dbReference type="AlphaFoldDB" id="A0AAD4N908"/>